<protein>
    <submittedName>
        <fullName evidence="6">PilW family protein</fullName>
    </submittedName>
</protein>
<evidence type="ECO:0000256" key="3">
    <source>
        <dbReference type="ARBA" id="ARBA00022764"/>
    </source>
</evidence>
<accession>A0ABW5P0Y7</accession>
<dbReference type="InterPro" id="IPR045584">
    <property type="entry name" value="Pilin-like"/>
</dbReference>
<organism evidence="6 7">
    <name type="scientific">Deinococcus taklimakanensis</name>
    <dbReference type="NCBI Taxonomy" id="536443"/>
    <lineage>
        <taxon>Bacteria</taxon>
        <taxon>Thermotogati</taxon>
        <taxon>Deinococcota</taxon>
        <taxon>Deinococci</taxon>
        <taxon>Deinococcales</taxon>
        <taxon>Deinococcaceae</taxon>
        <taxon>Deinococcus</taxon>
    </lineage>
</organism>
<keyword evidence="3" id="KW-0574">Periplasm</keyword>
<evidence type="ECO:0000313" key="6">
    <source>
        <dbReference type="EMBL" id="MFD2608581.1"/>
    </source>
</evidence>
<name>A0ABW5P0Y7_9DEIO</name>
<comment type="subcellular location">
    <subcellularLocation>
        <location evidence="1">Cell outer membrane</location>
        <topology evidence="1">Single-pass membrane protein</topology>
    </subcellularLocation>
    <subcellularLocation>
        <location evidence="2">Periplasm</location>
    </subcellularLocation>
</comment>
<dbReference type="EMBL" id="JBHUMK010000012">
    <property type="protein sequence ID" value="MFD2608581.1"/>
    <property type="molecule type" value="Genomic_DNA"/>
</dbReference>
<dbReference type="RefSeq" id="WP_386843222.1">
    <property type="nucleotide sequence ID" value="NZ_JBHUMK010000012.1"/>
</dbReference>
<dbReference type="PROSITE" id="PS00409">
    <property type="entry name" value="PROKAR_NTER_METHYL"/>
    <property type="match status" value="1"/>
</dbReference>
<evidence type="ECO:0000256" key="4">
    <source>
        <dbReference type="ARBA" id="ARBA00023237"/>
    </source>
</evidence>
<keyword evidence="5" id="KW-1133">Transmembrane helix</keyword>
<gene>
    <name evidence="6" type="ORF">ACFSR9_03880</name>
</gene>
<sequence length="281" mass="30223">MKGGRQQGLTLVELLVAMALIGIVMTALLNFFTQGSRISTQSSSRAELQQEILNAQQLIAGKLKEAFYIYPPGSSNITLTTTDLTRNPLTSGNTWNITSTATDNHPMLAMILPPRNLALGCVAATTAAPDPAGCYRFIAYYPVKRSDWLRGTVADSARNPGADANNDTSAWVLAEYRRVMPTTFTPSAFPFTAAPTPPTSSTANILSDYIAPTNASGALYTMFTYTTSNWQDDTSKPYVTSVTVNLSTTRNAGGKVLRLPNATDEYSITVYPTNLGKIAAN</sequence>
<keyword evidence="5" id="KW-0812">Transmembrane</keyword>
<comment type="caution">
    <text evidence="6">The sequence shown here is derived from an EMBL/GenBank/DDBJ whole genome shotgun (WGS) entry which is preliminary data.</text>
</comment>
<feature type="transmembrane region" description="Helical" evidence="5">
    <location>
        <begin position="12"/>
        <end position="32"/>
    </location>
</feature>
<proteinExistence type="predicted"/>
<evidence type="ECO:0000256" key="1">
    <source>
        <dbReference type="ARBA" id="ARBA00004203"/>
    </source>
</evidence>
<dbReference type="NCBIfam" id="TIGR02532">
    <property type="entry name" value="IV_pilin_GFxxxE"/>
    <property type="match status" value="1"/>
</dbReference>
<keyword evidence="7" id="KW-1185">Reference proteome</keyword>
<evidence type="ECO:0000313" key="7">
    <source>
        <dbReference type="Proteomes" id="UP001597475"/>
    </source>
</evidence>
<evidence type="ECO:0000256" key="2">
    <source>
        <dbReference type="ARBA" id="ARBA00004418"/>
    </source>
</evidence>
<dbReference type="Proteomes" id="UP001597475">
    <property type="component" value="Unassembled WGS sequence"/>
</dbReference>
<evidence type="ECO:0000256" key="5">
    <source>
        <dbReference type="SAM" id="Phobius"/>
    </source>
</evidence>
<keyword evidence="5" id="KW-0472">Membrane</keyword>
<keyword evidence="4" id="KW-0998">Cell outer membrane</keyword>
<dbReference type="Pfam" id="PF07963">
    <property type="entry name" value="N_methyl"/>
    <property type="match status" value="1"/>
</dbReference>
<dbReference type="SUPFAM" id="SSF54523">
    <property type="entry name" value="Pili subunits"/>
    <property type="match status" value="1"/>
</dbReference>
<dbReference type="InterPro" id="IPR012902">
    <property type="entry name" value="N_methyl_site"/>
</dbReference>
<reference evidence="7" key="1">
    <citation type="journal article" date="2019" name="Int. J. Syst. Evol. Microbiol.">
        <title>The Global Catalogue of Microorganisms (GCM) 10K type strain sequencing project: providing services to taxonomists for standard genome sequencing and annotation.</title>
        <authorList>
            <consortium name="The Broad Institute Genomics Platform"/>
            <consortium name="The Broad Institute Genome Sequencing Center for Infectious Disease"/>
            <person name="Wu L."/>
            <person name="Ma J."/>
        </authorList>
    </citation>
    <scope>NUCLEOTIDE SEQUENCE [LARGE SCALE GENOMIC DNA]</scope>
    <source>
        <strain evidence="7">KCTC 33842</strain>
    </source>
</reference>